<dbReference type="GO" id="GO:0036064">
    <property type="term" value="C:ciliary basal body"/>
    <property type="evidence" value="ECO:0007669"/>
    <property type="project" value="TreeGrafter"/>
</dbReference>
<dbReference type="PANTHER" id="PTHR31363:SF0">
    <property type="entry name" value="TRAF3-INTERACTING PROTEIN 1"/>
    <property type="match status" value="1"/>
</dbReference>
<name>A0A8J8T5X9_HALGN</name>
<dbReference type="Gene3D" id="1.10.418.50">
    <property type="entry name" value="Microtubule-binding protein MIP-T3"/>
    <property type="match status" value="1"/>
</dbReference>
<accession>A0A8J8T5X9</accession>
<evidence type="ECO:0000256" key="4">
    <source>
        <dbReference type="ARBA" id="ARBA00022794"/>
    </source>
</evidence>
<dbReference type="InterPro" id="IPR040468">
    <property type="entry name" value="TRAF3IP1_N"/>
</dbReference>
<dbReference type="EMBL" id="RRYP01003652">
    <property type="protein sequence ID" value="TNV83612.1"/>
    <property type="molecule type" value="Genomic_DNA"/>
</dbReference>
<evidence type="ECO:0000313" key="14">
    <source>
        <dbReference type="Proteomes" id="UP000785679"/>
    </source>
</evidence>
<dbReference type="OrthoDB" id="10258914at2759"/>
<evidence type="ECO:0000259" key="12">
    <source>
        <dbReference type="Pfam" id="PF17749"/>
    </source>
</evidence>
<proteinExistence type="inferred from homology"/>
<evidence type="ECO:0000256" key="3">
    <source>
        <dbReference type="ARBA" id="ARBA00022490"/>
    </source>
</evidence>
<feature type="domain" description="TRAF3-interacting protein 1 C-terminal" evidence="12">
    <location>
        <begin position="226"/>
        <end position="377"/>
    </location>
</feature>
<evidence type="ECO:0000259" key="11">
    <source>
        <dbReference type="Pfam" id="PF10243"/>
    </source>
</evidence>
<comment type="subcellular location">
    <subcellularLocation>
        <location evidence="2">Cytoplasm</location>
        <location evidence="2">Cytoskeleton</location>
        <location evidence="2">Cilium axoneme</location>
    </subcellularLocation>
    <subcellularLocation>
        <location evidence="1">Cytoplasm</location>
        <location evidence="1">Cytoskeleton</location>
        <location evidence="1">Cilium basal body</location>
    </subcellularLocation>
</comment>
<dbReference type="InterPro" id="IPR042576">
    <property type="entry name" value="TRAF3IP1_N_sf"/>
</dbReference>
<dbReference type="GO" id="GO:0060271">
    <property type="term" value="P:cilium assembly"/>
    <property type="evidence" value="ECO:0007669"/>
    <property type="project" value="TreeGrafter"/>
</dbReference>
<feature type="coiled-coil region" evidence="9">
    <location>
        <begin position="335"/>
        <end position="362"/>
    </location>
</feature>
<dbReference type="AlphaFoldDB" id="A0A8J8T5X9"/>
<feature type="compositionally biased region" description="Basic and acidic residues" evidence="10">
    <location>
        <begin position="64"/>
        <end position="75"/>
    </location>
</feature>
<gene>
    <name evidence="13" type="ORF">FGO68_gene9532</name>
</gene>
<protein>
    <recommendedName>
        <fullName evidence="15">TRAF3-interacting protein 1</fullName>
    </recommendedName>
</protein>
<keyword evidence="4" id="KW-0970">Cilium biogenesis/degradation</keyword>
<evidence type="ECO:0000256" key="8">
    <source>
        <dbReference type="ARBA" id="ARBA00043971"/>
    </source>
</evidence>
<dbReference type="Pfam" id="PF10243">
    <property type="entry name" value="MIP-T3"/>
    <property type="match status" value="1"/>
</dbReference>
<evidence type="ECO:0008006" key="15">
    <source>
        <dbReference type="Google" id="ProtNLM"/>
    </source>
</evidence>
<dbReference type="Pfam" id="PF17749">
    <property type="entry name" value="MIP-T3_C"/>
    <property type="match status" value="1"/>
</dbReference>
<evidence type="ECO:0000313" key="13">
    <source>
        <dbReference type="EMBL" id="TNV83612.1"/>
    </source>
</evidence>
<feature type="region of interest" description="Disordered" evidence="10">
    <location>
        <begin position="44"/>
        <end position="222"/>
    </location>
</feature>
<keyword evidence="7" id="KW-0966">Cell projection</keyword>
<dbReference type="Proteomes" id="UP000785679">
    <property type="component" value="Unassembled WGS sequence"/>
</dbReference>
<evidence type="ECO:0000256" key="9">
    <source>
        <dbReference type="SAM" id="Coils"/>
    </source>
</evidence>
<dbReference type="GO" id="GO:0005930">
    <property type="term" value="C:axoneme"/>
    <property type="evidence" value="ECO:0007669"/>
    <property type="project" value="UniProtKB-SubCell"/>
</dbReference>
<reference evidence="13" key="1">
    <citation type="submission" date="2019-06" db="EMBL/GenBank/DDBJ databases">
        <authorList>
            <person name="Zheng W."/>
        </authorList>
    </citation>
    <scope>NUCLEOTIDE SEQUENCE</scope>
    <source>
        <strain evidence="13">QDHG01</strain>
    </source>
</reference>
<keyword evidence="6" id="KW-0206">Cytoskeleton</keyword>
<keyword evidence="14" id="KW-1185">Reference proteome</keyword>
<organism evidence="13 14">
    <name type="scientific">Halteria grandinella</name>
    <dbReference type="NCBI Taxonomy" id="5974"/>
    <lineage>
        <taxon>Eukaryota</taxon>
        <taxon>Sar</taxon>
        <taxon>Alveolata</taxon>
        <taxon>Ciliophora</taxon>
        <taxon>Intramacronucleata</taxon>
        <taxon>Spirotrichea</taxon>
        <taxon>Stichotrichia</taxon>
        <taxon>Sporadotrichida</taxon>
        <taxon>Halteriidae</taxon>
        <taxon>Halteria</taxon>
    </lineage>
</organism>
<dbReference type="GO" id="GO:0030992">
    <property type="term" value="C:intraciliary transport particle B"/>
    <property type="evidence" value="ECO:0007669"/>
    <property type="project" value="TreeGrafter"/>
</dbReference>
<sequence>MITLTEMMVGEKIDVKPSKIVAGLEPERTNYFLQQLFRAATSGVDSTPYVRQIMGGGEDDGAEEEARRQQEEELARQAAEQEMLKRKQMDDKKKKSEDKKKQDEVQRKKQEEEEDRKRKEAELQRQRDAEEAQRAKKQAAKKSDKPNNIIRDGEQERGRTAQVQQQDEDDDVPQSMMQRERVNFEAPGQKHGAFVEEAKKLMQQNDDEDEGARQDAPAAGGGVKIVRKLGPQKKAPAAGGKQEQFAKKVGGVEMKGAPSAQSSGPSGGGFNENDIEFMKKAIQILCQSTNPLGKSIDFVTDDIDSMSAEYEYWRKESLACRSRLEEQQRITEEVVQPLHDQLADIEEKIKEQQAKINAIKSQIMHNDISIQNLLYSVIQTR</sequence>
<feature type="compositionally biased region" description="Basic and acidic residues" evidence="10">
    <location>
        <begin position="141"/>
        <end position="159"/>
    </location>
</feature>
<dbReference type="InterPro" id="IPR018799">
    <property type="entry name" value="TRAF3IP1"/>
</dbReference>
<evidence type="ECO:0000256" key="1">
    <source>
        <dbReference type="ARBA" id="ARBA00004120"/>
    </source>
</evidence>
<dbReference type="PANTHER" id="PTHR31363">
    <property type="entry name" value="TRAF3-INTERACTING PROTEIN 1"/>
    <property type="match status" value="1"/>
</dbReference>
<feature type="compositionally biased region" description="Basic and acidic residues" evidence="10">
    <location>
        <begin position="82"/>
        <end position="134"/>
    </location>
</feature>
<comment type="caution">
    <text evidence="13">The sequence shown here is derived from an EMBL/GenBank/DDBJ whole genome shotgun (WGS) entry which is preliminary data.</text>
</comment>
<evidence type="ECO:0000256" key="6">
    <source>
        <dbReference type="ARBA" id="ARBA00023212"/>
    </source>
</evidence>
<evidence type="ECO:0000256" key="2">
    <source>
        <dbReference type="ARBA" id="ARBA00004430"/>
    </source>
</evidence>
<evidence type="ECO:0000256" key="5">
    <source>
        <dbReference type="ARBA" id="ARBA00023054"/>
    </source>
</evidence>
<evidence type="ECO:0000256" key="7">
    <source>
        <dbReference type="ARBA" id="ARBA00023273"/>
    </source>
</evidence>
<dbReference type="InterPro" id="IPR041476">
    <property type="entry name" value="TRAF3IP1_C"/>
</dbReference>
<keyword evidence="5 9" id="KW-0175">Coiled coil</keyword>
<comment type="similarity">
    <text evidence="8">Belongs to the TRAF3IP1 family.</text>
</comment>
<keyword evidence="3" id="KW-0963">Cytoplasm</keyword>
<dbReference type="GO" id="GO:0008017">
    <property type="term" value="F:microtubule binding"/>
    <property type="evidence" value="ECO:0007669"/>
    <property type="project" value="InterPro"/>
</dbReference>
<dbReference type="GO" id="GO:0042073">
    <property type="term" value="P:intraciliary transport"/>
    <property type="evidence" value="ECO:0007669"/>
    <property type="project" value="TreeGrafter"/>
</dbReference>
<dbReference type="GO" id="GO:0070507">
    <property type="term" value="P:regulation of microtubule cytoskeleton organization"/>
    <property type="evidence" value="ECO:0007669"/>
    <property type="project" value="TreeGrafter"/>
</dbReference>
<evidence type="ECO:0000256" key="10">
    <source>
        <dbReference type="SAM" id="MobiDB-lite"/>
    </source>
</evidence>
<feature type="domain" description="TRAF3-interacting protein 1 N-terminal" evidence="11">
    <location>
        <begin position="1"/>
        <end position="42"/>
    </location>
</feature>